<reference evidence="2 3" key="1">
    <citation type="submission" date="2015-08" db="EMBL/GenBank/DDBJ databases">
        <title>Ancestral chromatin configuration constrains chromatin evolution on differentiating sex chromosomes in Drosophila.</title>
        <authorList>
            <person name="Zhou Q."/>
            <person name="Bachtrog D."/>
        </authorList>
    </citation>
    <scope>NUCLEOTIDE SEQUENCE [LARGE SCALE GENOMIC DNA]</scope>
    <source>
        <tissue evidence="2">Whole larvae</tissue>
    </source>
</reference>
<keyword evidence="1" id="KW-0472">Membrane</keyword>
<feature type="non-terminal residue" evidence="2">
    <location>
        <position position="64"/>
    </location>
</feature>
<evidence type="ECO:0000256" key="1">
    <source>
        <dbReference type="SAM" id="Phobius"/>
    </source>
</evidence>
<keyword evidence="1" id="KW-0812">Transmembrane</keyword>
<dbReference type="Proteomes" id="UP000494163">
    <property type="component" value="Chromosome 2R"/>
</dbReference>
<evidence type="ECO:0000313" key="2">
    <source>
        <dbReference type="EMBL" id="ALC42510.1"/>
    </source>
</evidence>
<dbReference type="AlphaFoldDB" id="A0A0M4EIC8"/>
<dbReference type="EMBL" id="CP012524">
    <property type="protein sequence ID" value="ALC42510.1"/>
    <property type="molecule type" value="Genomic_DNA"/>
</dbReference>
<sequence>CRRRSSQRPFTLPLVPARVRSPAPIAISWRRRFSNAVGCTAASSVIIAAPVANIWESTDVRSFS</sequence>
<accession>A0A0M4EIC8</accession>
<evidence type="ECO:0000313" key="3">
    <source>
        <dbReference type="Proteomes" id="UP000494163"/>
    </source>
</evidence>
<protein>
    <submittedName>
        <fullName evidence="2">CG34446</fullName>
    </submittedName>
</protein>
<feature type="transmembrane region" description="Helical" evidence="1">
    <location>
        <begin position="36"/>
        <end position="55"/>
    </location>
</feature>
<gene>
    <name evidence="2" type="ORF">Dbus_chr2Rg2089</name>
</gene>
<proteinExistence type="predicted"/>
<feature type="non-terminal residue" evidence="2">
    <location>
        <position position="1"/>
    </location>
</feature>
<keyword evidence="1" id="KW-1133">Transmembrane helix</keyword>
<keyword evidence="3" id="KW-1185">Reference proteome</keyword>
<organism evidence="2 3">
    <name type="scientific">Drosophila busckii</name>
    <name type="common">Fruit fly</name>
    <dbReference type="NCBI Taxonomy" id="30019"/>
    <lineage>
        <taxon>Eukaryota</taxon>
        <taxon>Metazoa</taxon>
        <taxon>Ecdysozoa</taxon>
        <taxon>Arthropoda</taxon>
        <taxon>Hexapoda</taxon>
        <taxon>Insecta</taxon>
        <taxon>Pterygota</taxon>
        <taxon>Neoptera</taxon>
        <taxon>Endopterygota</taxon>
        <taxon>Diptera</taxon>
        <taxon>Brachycera</taxon>
        <taxon>Muscomorpha</taxon>
        <taxon>Ephydroidea</taxon>
        <taxon>Drosophilidae</taxon>
        <taxon>Drosophila</taxon>
    </lineage>
</organism>
<name>A0A0M4EIC8_DROBS</name>